<dbReference type="InterPro" id="IPR001891">
    <property type="entry name" value="Malic_OxRdtase"/>
</dbReference>
<evidence type="ECO:0000313" key="20">
    <source>
        <dbReference type="Proteomes" id="UP000306584"/>
    </source>
</evidence>
<dbReference type="PROSITE" id="PS51195">
    <property type="entry name" value="Q_MOTIF"/>
    <property type="match status" value="1"/>
</dbReference>
<evidence type="ECO:0000256" key="14">
    <source>
        <dbReference type="RuleBase" id="RU003426"/>
    </source>
</evidence>
<dbReference type="GO" id="GO:0005739">
    <property type="term" value="C:mitochondrion"/>
    <property type="evidence" value="ECO:0007669"/>
    <property type="project" value="TreeGrafter"/>
</dbReference>
<sequence length="1262" mass="140560">MESIQALNATDTIFQGSELLSCAYLNKGSAFTAEERDKFDLTGLLPSNVQTLDEQVKRAYAQYSSRHDNLAKNTFMTSLKEQNEVLYYKLIQEHLKEMFGIIYTPTEGEAISNYSSLFRRPEGCFLNVNESNKVERDMSQWGGSEDIDLIVVSDGEQILGIGDQGVGGILISIAKLAIYTLCAGIHPHRTLPVVLDCGTNNKDLLDDDLYLGLKQERVRGEKYDKFVDTFVKTARKQYPNAYIHFEDFGLPNARRILDKYTPEIACFNDDVQGTGCVTLAAIYAALKVAKLEMKDIRVLMYGSGTAGTGIADQVSDAIAVESDKSKEDAMKQIWCVDKPGLLLESMKDDLTPAQHPYARKDSEWENKKHDDLLEIVRVVKPHILIGTSTKPKAFTEEVIKEMAKHTDRPIIFPLSNPTKLHEADPKDLFKWTEGKALMATGSPFDPVEYNGTKYEVAECNNSTTFPGVGLGAILSRTKLMSPPLLVAATKALAAQAPALKDENAGLLPDVTNVREISVKIAAAVIKKAQEEKLAQEKHIPDNDEDLEQWIRAQMWNAEYRPLKKVEHGQATPKNPMASKGDPVWSGERWLGIAKSGATVRAACGSTKVLELFLTSAANTKYHNNNHTMKRKLNDQDVPEVADAVTTTTEEPTEKKAPTAKTFAELGLDARLLQAINKEKFAAPTPVQARAIPLALSGKDILARARTGSGKTAAYLLPILQSILHRKSTQPSSTKTTSALILVPTRELAGQVAKVALSFAAFCGQEVRIENLTRKEDDKVAHARLIEAPDVVIATPSRATSLVNASLLQLQDLSHLVIDEADLVLSYGHDEDLQNLSKVIPQAVQTVLMSATLRTEVDTLKGMFCKDPVLLELDQEEKEQTSLTQYVVQCGEDEKFLLIYAIFMLKLIKGKCIVFVSDIDRCYRLKLFLEQFGIKSCILNSELPVNSRLHVVDEFNRGVYDIIIASDDSEIVGNEEKSSRKRRKVEAVEEDDAEAAAVEGEATVPEETAAENDEEEKEEKTSEEKPKKKQKRSKLDKEFGVSRGIDFKNVACVLNFDLPTSSRSYTHRIGRTARAGKSGMALSFVVPKTLYRKHKPTTIPSAEHDEEVLAKITHQQEKKNQQVLPYHFDMKRLDGFRYRMSDALRSVTRIAIREARIREIRSELLKSEKLKRHFEENPTDLQHLRHDQESHAVRVQPHLKHVPEYLLPGNSAVAQGAGDGGFVGFGKSGENRIRKARMQNRMKGKGKGRKKSDPLKSLSAKRK</sequence>
<evidence type="ECO:0000256" key="5">
    <source>
        <dbReference type="ARBA" id="ARBA00022741"/>
    </source>
</evidence>
<dbReference type="InterPro" id="IPR001650">
    <property type="entry name" value="Helicase_C-like"/>
</dbReference>
<dbReference type="InterPro" id="IPR027417">
    <property type="entry name" value="P-loop_NTPase"/>
</dbReference>
<evidence type="ECO:0000256" key="13">
    <source>
        <dbReference type="PROSITE-ProRule" id="PRU00552"/>
    </source>
</evidence>
<comment type="cofactor">
    <cofactor evidence="2">
        <name>Mg(2+)</name>
        <dbReference type="ChEBI" id="CHEBI:18420"/>
    </cofactor>
</comment>
<dbReference type="Pfam" id="PF00271">
    <property type="entry name" value="Helicase_C"/>
    <property type="match status" value="2"/>
</dbReference>
<dbReference type="SMART" id="SM00919">
    <property type="entry name" value="Malic_M"/>
    <property type="match status" value="1"/>
</dbReference>
<comment type="caution">
    <text evidence="19">The sequence shown here is derived from an EMBL/GenBank/DDBJ whole genome shotgun (WGS) entry which is preliminary data.</text>
</comment>
<dbReference type="FunFam" id="3.40.50.10380:FF:000001">
    <property type="entry name" value="NAD-dependent malic enzyme"/>
    <property type="match status" value="1"/>
</dbReference>
<evidence type="ECO:0000256" key="3">
    <source>
        <dbReference type="ARBA" id="ARBA00008785"/>
    </source>
</evidence>
<dbReference type="SMART" id="SM01274">
    <property type="entry name" value="malic"/>
    <property type="match status" value="1"/>
</dbReference>
<dbReference type="PROSITE" id="PS51192">
    <property type="entry name" value="HELICASE_ATP_BIND_1"/>
    <property type="match status" value="1"/>
</dbReference>
<dbReference type="NCBIfam" id="NF010052">
    <property type="entry name" value="PRK13529.1"/>
    <property type="match status" value="1"/>
</dbReference>
<evidence type="ECO:0000256" key="6">
    <source>
        <dbReference type="ARBA" id="ARBA00022801"/>
    </source>
</evidence>
<dbReference type="EMBL" id="QZBD01000187">
    <property type="protein sequence ID" value="THY25185.1"/>
    <property type="molecule type" value="Genomic_DNA"/>
</dbReference>
<dbReference type="Gene3D" id="3.40.50.720">
    <property type="entry name" value="NAD(P)-binding Rossmann-like Domain"/>
    <property type="match status" value="1"/>
</dbReference>
<keyword evidence="8" id="KW-0067">ATP-binding</keyword>
<evidence type="ECO:0000313" key="19">
    <source>
        <dbReference type="EMBL" id="THY25185.1"/>
    </source>
</evidence>
<evidence type="ECO:0000256" key="1">
    <source>
        <dbReference type="ARBA" id="ARBA00001936"/>
    </source>
</evidence>
<dbReference type="SMART" id="SM00490">
    <property type="entry name" value="HELICc"/>
    <property type="match status" value="1"/>
</dbReference>
<evidence type="ECO:0000256" key="7">
    <source>
        <dbReference type="ARBA" id="ARBA00022806"/>
    </source>
</evidence>
<dbReference type="PRINTS" id="PR00072">
    <property type="entry name" value="MALOXRDTASE"/>
</dbReference>
<proteinExistence type="inferred from homology"/>
<evidence type="ECO:0000256" key="10">
    <source>
        <dbReference type="ARBA" id="ARBA00023027"/>
    </source>
</evidence>
<comment type="catalytic activity">
    <reaction evidence="12">
        <text>(S)-malate + NAD(+) = pyruvate + CO2 + NADH</text>
        <dbReference type="Rhea" id="RHEA:12653"/>
        <dbReference type="ChEBI" id="CHEBI:15361"/>
        <dbReference type="ChEBI" id="CHEBI:15589"/>
        <dbReference type="ChEBI" id="CHEBI:16526"/>
        <dbReference type="ChEBI" id="CHEBI:57540"/>
        <dbReference type="ChEBI" id="CHEBI:57945"/>
        <dbReference type="EC" id="1.1.1.38"/>
    </reaction>
</comment>
<feature type="compositionally biased region" description="Acidic residues" evidence="15">
    <location>
        <begin position="1007"/>
        <end position="1016"/>
    </location>
</feature>
<dbReference type="SUPFAM" id="SSF51735">
    <property type="entry name" value="NAD(P)-binding Rossmann-fold domains"/>
    <property type="match status" value="1"/>
</dbReference>
<evidence type="ECO:0000259" key="17">
    <source>
        <dbReference type="PROSITE" id="PS51194"/>
    </source>
</evidence>
<keyword evidence="9 14" id="KW-0560">Oxidoreductase</keyword>
<comment type="catalytic activity">
    <reaction evidence="11">
        <text>oxaloacetate + H(+) = pyruvate + CO2</text>
        <dbReference type="Rhea" id="RHEA:15641"/>
        <dbReference type="ChEBI" id="CHEBI:15361"/>
        <dbReference type="ChEBI" id="CHEBI:15378"/>
        <dbReference type="ChEBI" id="CHEBI:16452"/>
        <dbReference type="ChEBI" id="CHEBI:16526"/>
        <dbReference type="EC" id="1.1.1.38"/>
    </reaction>
</comment>
<feature type="region of interest" description="Disordered" evidence="15">
    <location>
        <begin position="1224"/>
        <end position="1262"/>
    </location>
</feature>
<dbReference type="GO" id="GO:0003724">
    <property type="term" value="F:RNA helicase activity"/>
    <property type="evidence" value="ECO:0007669"/>
    <property type="project" value="InterPro"/>
</dbReference>
<dbReference type="SUPFAM" id="SSF52540">
    <property type="entry name" value="P-loop containing nucleoside triphosphate hydrolases"/>
    <property type="match status" value="2"/>
</dbReference>
<dbReference type="InterPro" id="IPR037062">
    <property type="entry name" value="Malic_N_dom_sf"/>
</dbReference>
<keyword evidence="10" id="KW-0520">NAD</keyword>
<evidence type="ECO:0000256" key="15">
    <source>
        <dbReference type="SAM" id="MobiDB-lite"/>
    </source>
</evidence>
<evidence type="ECO:0000256" key="8">
    <source>
        <dbReference type="ARBA" id="ARBA00022840"/>
    </source>
</evidence>
<dbReference type="SMART" id="SM00487">
    <property type="entry name" value="DEXDc"/>
    <property type="match status" value="1"/>
</dbReference>
<keyword evidence="6" id="KW-0378">Hydrolase</keyword>
<gene>
    <name evidence="19" type="ORF">D6D01_05159</name>
</gene>
<feature type="domain" description="Helicase ATP-binding" evidence="16">
    <location>
        <begin position="691"/>
        <end position="870"/>
    </location>
</feature>
<accession>A0A4S9L9F3</accession>
<evidence type="ECO:0000259" key="18">
    <source>
        <dbReference type="PROSITE" id="PS51195"/>
    </source>
</evidence>
<dbReference type="Gene3D" id="3.40.50.10380">
    <property type="entry name" value="Malic enzyme, N-terminal domain"/>
    <property type="match status" value="1"/>
</dbReference>
<dbReference type="GO" id="GO:0004471">
    <property type="term" value="F:malate dehydrogenase (decarboxylating) (NAD+) activity"/>
    <property type="evidence" value="ECO:0007669"/>
    <property type="project" value="TreeGrafter"/>
</dbReference>
<dbReference type="Pfam" id="PF03949">
    <property type="entry name" value="Malic_M"/>
    <property type="match status" value="1"/>
</dbReference>
<keyword evidence="4 14" id="KW-0479">Metal-binding</keyword>
<dbReference type="InterPro" id="IPR015884">
    <property type="entry name" value="Malic_enzyme_CS"/>
</dbReference>
<evidence type="ECO:0000256" key="12">
    <source>
        <dbReference type="ARBA" id="ARBA00052591"/>
    </source>
</evidence>
<dbReference type="InterPro" id="IPR012302">
    <property type="entry name" value="Malic_NAD-bd"/>
</dbReference>
<dbReference type="InterPro" id="IPR046346">
    <property type="entry name" value="Aminoacid_DH-like_N_sf"/>
</dbReference>
<evidence type="ECO:0000256" key="9">
    <source>
        <dbReference type="ARBA" id="ARBA00023002"/>
    </source>
</evidence>
<dbReference type="Gene3D" id="3.40.50.300">
    <property type="entry name" value="P-loop containing nucleotide triphosphate hydrolases"/>
    <property type="match status" value="2"/>
</dbReference>
<feature type="short sequence motif" description="Q motif" evidence="13">
    <location>
        <begin position="660"/>
        <end position="688"/>
    </location>
</feature>
<organism evidence="19 20">
    <name type="scientific">Aureobasidium pullulans</name>
    <name type="common">Black yeast</name>
    <name type="synonym">Pullularia pullulans</name>
    <dbReference type="NCBI Taxonomy" id="5580"/>
    <lineage>
        <taxon>Eukaryota</taxon>
        <taxon>Fungi</taxon>
        <taxon>Dikarya</taxon>
        <taxon>Ascomycota</taxon>
        <taxon>Pezizomycotina</taxon>
        <taxon>Dothideomycetes</taxon>
        <taxon>Dothideomycetidae</taxon>
        <taxon>Dothideales</taxon>
        <taxon>Saccotheciaceae</taxon>
        <taxon>Aureobasidium</taxon>
    </lineage>
</organism>
<dbReference type="CDD" id="cd17961">
    <property type="entry name" value="DEADc_DDX56"/>
    <property type="match status" value="1"/>
</dbReference>
<evidence type="ECO:0000256" key="11">
    <source>
        <dbReference type="ARBA" id="ARBA00050168"/>
    </source>
</evidence>
<evidence type="ECO:0000256" key="2">
    <source>
        <dbReference type="ARBA" id="ARBA00001946"/>
    </source>
</evidence>
<keyword evidence="7" id="KW-0347">Helicase</keyword>
<dbReference type="InterPro" id="IPR036291">
    <property type="entry name" value="NAD(P)-bd_dom_sf"/>
</dbReference>
<dbReference type="CDD" id="cd18787">
    <property type="entry name" value="SF2_C_DEAD"/>
    <property type="match status" value="1"/>
</dbReference>
<dbReference type="PROSITE" id="PS51194">
    <property type="entry name" value="HELICASE_CTER"/>
    <property type="match status" value="1"/>
</dbReference>
<dbReference type="Pfam" id="PF00390">
    <property type="entry name" value="malic"/>
    <property type="match status" value="1"/>
</dbReference>
<dbReference type="GO" id="GO:0003676">
    <property type="term" value="F:nucleic acid binding"/>
    <property type="evidence" value="ECO:0007669"/>
    <property type="project" value="InterPro"/>
</dbReference>
<keyword evidence="5" id="KW-0547">Nucleotide-binding</keyword>
<name>A0A4S9L9F3_AURPU</name>
<dbReference type="GO" id="GO:0006108">
    <property type="term" value="P:malate metabolic process"/>
    <property type="evidence" value="ECO:0007669"/>
    <property type="project" value="TreeGrafter"/>
</dbReference>
<feature type="compositionally biased region" description="Basic residues" evidence="15">
    <location>
        <begin position="1233"/>
        <end position="1249"/>
    </location>
</feature>
<evidence type="ECO:0000256" key="4">
    <source>
        <dbReference type="ARBA" id="ARBA00022723"/>
    </source>
</evidence>
<dbReference type="SUPFAM" id="SSF53223">
    <property type="entry name" value="Aminoacid dehydrogenase-like, N-terminal domain"/>
    <property type="match status" value="1"/>
</dbReference>
<dbReference type="CDD" id="cd05312">
    <property type="entry name" value="NAD_bind_1_malic_enz"/>
    <property type="match status" value="1"/>
</dbReference>
<dbReference type="Proteomes" id="UP000306584">
    <property type="component" value="Unassembled WGS sequence"/>
</dbReference>
<feature type="compositionally biased region" description="Low complexity" evidence="15">
    <location>
        <begin position="994"/>
        <end position="1006"/>
    </location>
</feature>
<feature type="domain" description="DEAD-box RNA helicase Q" evidence="18">
    <location>
        <begin position="660"/>
        <end position="688"/>
    </location>
</feature>
<dbReference type="PANTHER" id="PTHR23406">
    <property type="entry name" value="MALIC ENZYME-RELATED"/>
    <property type="match status" value="1"/>
</dbReference>
<dbReference type="GO" id="GO:0005524">
    <property type="term" value="F:ATP binding"/>
    <property type="evidence" value="ECO:0007669"/>
    <property type="project" value="UniProtKB-KW"/>
</dbReference>
<dbReference type="AlphaFoldDB" id="A0A4S9L9F3"/>
<comment type="similarity">
    <text evidence="3 14">Belongs to the malic enzymes family.</text>
</comment>
<dbReference type="PANTHER" id="PTHR23406:SF34">
    <property type="entry name" value="NAD-DEPENDENT MALIC ENZYME, MITOCHONDRIAL"/>
    <property type="match status" value="1"/>
</dbReference>
<dbReference type="InterPro" id="IPR014014">
    <property type="entry name" value="RNA_helicase_DEAD_Q_motif"/>
</dbReference>
<dbReference type="GO" id="GO:0016787">
    <property type="term" value="F:hydrolase activity"/>
    <property type="evidence" value="ECO:0007669"/>
    <property type="project" value="UniProtKB-KW"/>
</dbReference>
<dbReference type="GO" id="GO:0005829">
    <property type="term" value="C:cytosol"/>
    <property type="evidence" value="ECO:0007669"/>
    <property type="project" value="TreeGrafter"/>
</dbReference>
<feature type="region of interest" description="Disordered" evidence="15">
    <location>
        <begin position="974"/>
        <end position="1034"/>
    </location>
</feature>
<dbReference type="FunFam" id="3.40.50.720:FF:000055">
    <property type="entry name" value="NAD-dependent malic enzyme"/>
    <property type="match status" value="1"/>
</dbReference>
<dbReference type="InterPro" id="IPR014001">
    <property type="entry name" value="Helicase_ATP-bd"/>
</dbReference>
<dbReference type="GO" id="GO:0046872">
    <property type="term" value="F:metal ion binding"/>
    <property type="evidence" value="ECO:0007669"/>
    <property type="project" value="UniProtKB-KW"/>
</dbReference>
<feature type="domain" description="Helicase C-terminal" evidence="17">
    <location>
        <begin position="881"/>
        <end position="1131"/>
    </location>
</feature>
<dbReference type="Pfam" id="PF00270">
    <property type="entry name" value="DEAD"/>
    <property type="match status" value="1"/>
</dbReference>
<dbReference type="InterPro" id="IPR011545">
    <property type="entry name" value="DEAD/DEAH_box_helicase_dom"/>
</dbReference>
<dbReference type="PROSITE" id="PS00331">
    <property type="entry name" value="MALIC_ENZYMES"/>
    <property type="match status" value="1"/>
</dbReference>
<dbReference type="InterPro" id="IPR012301">
    <property type="entry name" value="Malic_N_dom"/>
</dbReference>
<dbReference type="GO" id="GO:0051287">
    <property type="term" value="F:NAD binding"/>
    <property type="evidence" value="ECO:0007669"/>
    <property type="project" value="InterPro"/>
</dbReference>
<evidence type="ECO:0000259" key="16">
    <source>
        <dbReference type="PROSITE" id="PS51192"/>
    </source>
</evidence>
<protein>
    <recommendedName>
        <fullName evidence="14">Malic enzyme</fullName>
    </recommendedName>
</protein>
<reference evidence="19 20" key="1">
    <citation type="submission" date="2018-10" db="EMBL/GenBank/DDBJ databases">
        <title>Fifty Aureobasidium pullulans genomes reveal a recombining polyextremotolerant generalist.</title>
        <authorList>
            <person name="Gostincar C."/>
            <person name="Turk M."/>
            <person name="Zajc J."/>
            <person name="Gunde-Cimerman N."/>
        </authorList>
    </citation>
    <scope>NUCLEOTIDE SEQUENCE [LARGE SCALE GENOMIC DNA]</scope>
    <source>
        <strain evidence="19 20">EXF-6604</strain>
    </source>
</reference>
<comment type="cofactor">
    <cofactor evidence="1">
        <name>Mn(2+)</name>
        <dbReference type="ChEBI" id="CHEBI:29035"/>
    </cofactor>
</comment>